<evidence type="ECO:0000313" key="4">
    <source>
        <dbReference type="EMBL" id="ELA47595.1"/>
    </source>
</evidence>
<dbReference type="AlphaFoldDB" id="L2GWX3"/>
<keyword evidence="1" id="KW-0677">Repeat</keyword>
<dbReference type="PANTHER" id="PTHR10943:SF1">
    <property type="entry name" value="26S PROTEASOME NON-ATPASE REGULATORY SUBUNIT 2"/>
    <property type="match status" value="1"/>
</dbReference>
<dbReference type="GO" id="GO:0008540">
    <property type="term" value="C:proteasome regulatory particle, base subcomplex"/>
    <property type="evidence" value="ECO:0007669"/>
    <property type="project" value="TreeGrafter"/>
</dbReference>
<dbReference type="GO" id="GO:0043161">
    <property type="term" value="P:proteasome-mediated ubiquitin-dependent protein catabolic process"/>
    <property type="evidence" value="ECO:0007669"/>
    <property type="project" value="TreeGrafter"/>
</dbReference>
<name>L2GWX3_VAVCU</name>
<evidence type="ECO:0000259" key="3">
    <source>
        <dbReference type="Pfam" id="PF17781"/>
    </source>
</evidence>
<feature type="domain" description="RPN1 N-terminal" evidence="3">
    <location>
        <begin position="12"/>
        <end position="209"/>
    </location>
</feature>
<feature type="compositionally biased region" description="Basic and acidic residues" evidence="2">
    <location>
        <begin position="520"/>
        <end position="529"/>
    </location>
</feature>
<dbReference type="EMBL" id="GL877415">
    <property type="protein sequence ID" value="ELA47595.1"/>
    <property type="molecule type" value="Genomic_DNA"/>
</dbReference>
<evidence type="ECO:0000256" key="1">
    <source>
        <dbReference type="ARBA" id="ARBA00022737"/>
    </source>
</evidence>
<dbReference type="OrthoDB" id="10252509at2759"/>
<proteinExistence type="predicted"/>
<dbReference type="HOGENOM" id="CLU_019273_0_0_1"/>
<dbReference type="InterPro" id="IPR011989">
    <property type="entry name" value="ARM-like"/>
</dbReference>
<dbReference type="Gene3D" id="1.25.10.10">
    <property type="entry name" value="Leucine-rich Repeat Variant"/>
    <property type="match status" value="1"/>
</dbReference>
<evidence type="ECO:0000256" key="2">
    <source>
        <dbReference type="SAM" id="MobiDB-lite"/>
    </source>
</evidence>
<dbReference type="GO" id="GO:0005634">
    <property type="term" value="C:nucleus"/>
    <property type="evidence" value="ECO:0007669"/>
    <property type="project" value="TreeGrafter"/>
</dbReference>
<protein>
    <recommendedName>
        <fullName evidence="3">RPN1 N-terminal domain-containing protein</fullName>
    </recommendedName>
</protein>
<organism evidence="4 5">
    <name type="scientific">Vavraia culicis (isolate floridensis)</name>
    <name type="common">Microsporidian parasite</name>
    <dbReference type="NCBI Taxonomy" id="948595"/>
    <lineage>
        <taxon>Eukaryota</taxon>
        <taxon>Fungi</taxon>
        <taxon>Fungi incertae sedis</taxon>
        <taxon>Microsporidia</taxon>
        <taxon>Pleistophoridae</taxon>
        <taxon>Vavraia</taxon>
    </lineage>
</organism>
<feature type="compositionally biased region" description="Basic and acidic residues" evidence="2">
    <location>
        <begin position="550"/>
        <end position="561"/>
    </location>
</feature>
<dbReference type="FunCoup" id="L2GWX3">
    <property type="interactions" value="329"/>
</dbReference>
<feature type="region of interest" description="Disordered" evidence="2">
    <location>
        <begin position="510"/>
        <end position="584"/>
    </location>
</feature>
<sequence length="841" mass="94628">MQTELQNTDLVLILERLNDGDEGVQQSAIQTLIVFLKDHKNTLKLREHIGSLEDTYMRMQESENKKMMADILSVIKNSLDLRVHGNVIPLKEWGHQYVKEMLKQLLEMYFENLKCYKELGKPGIESDMVRAYEVMENECIRFLFDTNSEIDAIDYLIEIHKEHKILEYTDQHNKKRILTYLEGLNRMGDALDDVIFKIYEKHGMLIDQLINYLSRGMVTEAFLFCEKLPPALKLQANFIFHKLRLRKFRNSLFSYALKDFKLNRKEINATKIMGLLGQCMANYGIGDFGADEEQLAENDRDLNASISDCYLYGLVYCNTTLDFSMFTNKVNGLLAFSMNRVEEEEVVMALIREGLEENPCNELLLATFLVETYGKEILPVELLINILNDIPPEKSTPSTIDYRAIAAFVLAASPAYISSRDEVLTETFINLIEQNKGSNVESLIYILALTILYYKNTNNPEALIKRLDTMGMHGKQVLVLLLGMMYQGTGDTSIIEEVLTICFGEQEVSRTMEENEGEEGDKGRAEKKTGIRITKSDDEEAPGKGSVNSERGEKAQNDDGQKGTLTTLKTDVPKNDGISDMDSSNNTEGFAQNGHLEQLGLIAIALISMGDPLTCVMGARIVNASSLLDNVFLKRAIPLCLGLLFNGTNNNVVLDDLLRGITGSDHGILISKLLGIGLVCSGSNNSTVLNALKLVKRCNIRHLAMGMTNLGLGTCTTDLYNYKNKLLNAKGLCGVLFLMIMLLDGEESAIFKEPYFFLTMLPAIKTKIVATAKFVSETEYEFVEREVNVGKRMDVTGMKGTPREITGIYKMHTPFTLKWDESGENETGLMDFFEDVIVVNE</sequence>
<dbReference type="Proteomes" id="UP000011081">
    <property type="component" value="Unassembled WGS sequence"/>
</dbReference>
<accession>L2GWX3</accession>
<dbReference type="GO" id="GO:0034515">
    <property type="term" value="C:proteasome storage granule"/>
    <property type="evidence" value="ECO:0007669"/>
    <property type="project" value="TreeGrafter"/>
</dbReference>
<dbReference type="InParanoid" id="L2GWX3"/>
<dbReference type="Pfam" id="PF17781">
    <property type="entry name" value="RPN1_RPN2_N"/>
    <property type="match status" value="1"/>
</dbReference>
<reference evidence="5" key="1">
    <citation type="submission" date="2011-03" db="EMBL/GenBank/DDBJ databases">
        <title>The genome sequence of Vavraia culicis strain floridensis.</title>
        <authorList>
            <consortium name="The Broad Institute Genome Sequencing Platform"/>
            <person name="Cuomo C."/>
            <person name="Becnel J."/>
            <person name="Sanscrainte N."/>
            <person name="Young S.K."/>
            <person name="Zeng Q."/>
            <person name="Gargeya S."/>
            <person name="Fitzgerald M."/>
            <person name="Haas B."/>
            <person name="Abouelleil A."/>
            <person name="Alvarado L."/>
            <person name="Arachchi H.M."/>
            <person name="Berlin A."/>
            <person name="Chapman S.B."/>
            <person name="Gearin G."/>
            <person name="Goldberg J."/>
            <person name="Griggs A."/>
            <person name="Gujja S."/>
            <person name="Hansen M."/>
            <person name="Heiman D."/>
            <person name="Howarth C."/>
            <person name="Larimer J."/>
            <person name="Lui A."/>
            <person name="MacDonald P.J.P."/>
            <person name="McCowen C."/>
            <person name="Montmayeur A."/>
            <person name="Murphy C."/>
            <person name="Neiman D."/>
            <person name="Pearson M."/>
            <person name="Priest M."/>
            <person name="Roberts A."/>
            <person name="Saif S."/>
            <person name="Shea T."/>
            <person name="Sisk P."/>
            <person name="Stolte C."/>
            <person name="Sykes S."/>
            <person name="Wortman J."/>
            <person name="Nusbaum C."/>
            <person name="Birren B."/>
        </authorList>
    </citation>
    <scope>NUCLEOTIDE SEQUENCE [LARGE SCALE GENOMIC DNA]</scope>
    <source>
        <strain evidence="5">floridensis</strain>
    </source>
</reference>
<dbReference type="InterPro" id="IPR040892">
    <property type="entry name" value="RPN1_N"/>
</dbReference>
<keyword evidence="5" id="KW-1185">Reference proteome</keyword>
<dbReference type="VEuPathDB" id="MicrosporidiaDB:VCUG_00918"/>
<dbReference type="PANTHER" id="PTHR10943">
    <property type="entry name" value="26S PROTEASOME NON-ATPASE REGULATORY SUBUNIT"/>
    <property type="match status" value="1"/>
</dbReference>
<dbReference type="GeneID" id="19878801"/>
<dbReference type="OMA" id="LNYRMIG"/>
<dbReference type="STRING" id="948595.L2GWX3"/>
<dbReference type="RefSeq" id="XP_008073939.1">
    <property type="nucleotide sequence ID" value="XM_008075748.1"/>
</dbReference>
<evidence type="ECO:0000313" key="5">
    <source>
        <dbReference type="Proteomes" id="UP000011081"/>
    </source>
</evidence>
<gene>
    <name evidence="4" type="ORF">VCUG_00918</name>
</gene>